<proteinExistence type="predicted"/>
<feature type="transmembrane region" description="Helical" evidence="5">
    <location>
        <begin position="25"/>
        <end position="43"/>
    </location>
</feature>
<feature type="transmembrane region" description="Helical" evidence="5">
    <location>
        <begin position="160"/>
        <end position="181"/>
    </location>
</feature>
<dbReference type="InterPro" id="IPR036259">
    <property type="entry name" value="MFS_trans_sf"/>
</dbReference>
<evidence type="ECO:0000256" key="1">
    <source>
        <dbReference type="ARBA" id="ARBA00004651"/>
    </source>
</evidence>
<comment type="caution">
    <text evidence="7">The sequence shown here is derived from an EMBL/GenBank/DDBJ whole genome shotgun (WGS) entry which is preliminary data.</text>
</comment>
<feature type="transmembrane region" description="Helical" evidence="5">
    <location>
        <begin position="357"/>
        <end position="381"/>
    </location>
</feature>
<feature type="transmembrane region" description="Helical" evidence="5">
    <location>
        <begin position="87"/>
        <end position="108"/>
    </location>
</feature>
<evidence type="ECO:0000256" key="5">
    <source>
        <dbReference type="SAM" id="Phobius"/>
    </source>
</evidence>
<evidence type="ECO:0000256" key="2">
    <source>
        <dbReference type="ARBA" id="ARBA00022692"/>
    </source>
</evidence>
<feature type="transmembrane region" description="Helical" evidence="5">
    <location>
        <begin position="231"/>
        <end position="252"/>
    </location>
</feature>
<keyword evidence="8" id="KW-1185">Reference proteome</keyword>
<dbReference type="PANTHER" id="PTHR23546:SF1">
    <property type="entry name" value="MEMBRANE PROTEIN"/>
    <property type="match status" value="1"/>
</dbReference>
<dbReference type="RefSeq" id="WP_146325474.1">
    <property type="nucleotide sequence ID" value="NZ_BAABLR010000062.1"/>
</dbReference>
<feature type="transmembrane region" description="Helical" evidence="5">
    <location>
        <begin position="324"/>
        <end position="345"/>
    </location>
</feature>
<dbReference type="Pfam" id="PF07690">
    <property type="entry name" value="MFS_1"/>
    <property type="match status" value="1"/>
</dbReference>
<keyword evidence="2 5" id="KW-0812">Transmembrane</keyword>
<dbReference type="GO" id="GO:0005886">
    <property type="term" value="C:plasma membrane"/>
    <property type="evidence" value="ECO:0007669"/>
    <property type="project" value="UniProtKB-SubCell"/>
</dbReference>
<keyword evidence="4 5" id="KW-0472">Membrane</keyword>
<dbReference type="PROSITE" id="PS50850">
    <property type="entry name" value="MFS"/>
    <property type="match status" value="1"/>
</dbReference>
<evidence type="ECO:0000256" key="4">
    <source>
        <dbReference type="ARBA" id="ARBA00023136"/>
    </source>
</evidence>
<feature type="domain" description="Major facilitator superfamily (MFS) profile" evidence="6">
    <location>
        <begin position="21"/>
        <end position="410"/>
    </location>
</feature>
<reference evidence="7 8" key="1">
    <citation type="submission" date="2019-08" db="EMBL/GenBank/DDBJ databases">
        <authorList>
            <person name="Lei W."/>
        </authorList>
    </citation>
    <scope>NUCLEOTIDE SEQUENCE [LARGE SCALE GENOMIC DNA]</scope>
    <source>
        <strain evidence="7 8">CCUG 58627</strain>
    </source>
</reference>
<dbReference type="Gene3D" id="1.20.1250.20">
    <property type="entry name" value="MFS general substrate transporter like domains"/>
    <property type="match status" value="2"/>
</dbReference>
<evidence type="ECO:0000259" key="6">
    <source>
        <dbReference type="PROSITE" id="PS50850"/>
    </source>
</evidence>
<name>A0A5C5U3F1_9CORY</name>
<feature type="transmembrane region" description="Helical" evidence="5">
    <location>
        <begin position="187"/>
        <end position="210"/>
    </location>
</feature>
<sequence length="432" mass="45430">MLPTEAEGAATSGDAGRGNPQLRPILMTVFLAFMGQMLLNPIIAPLSRQMGLQDWHIGATISLSAVMLALSSPFWGRASQRHGVKRVLVVSLIGSFVALALFAITSYLGMRGMWQGISLVFGVLITRGLLYGVSISAVTPTAQAYLVGHADTEPERVRMMGGLGAAQGISAICGGILGGVLAALGGLMLPLVAMPLMVLITIGVFAATFKPQPVNQLIEQPAAISYFDKRVFPYLVSGFCIFLVFSAVQTLFGFTVQDRFSLGPDETASVTAIYMVTMAVVMAAVQGGVVPKLRWPARRLLRVGLLVLLVSVICLWPMDSYALLAVATVGLGAGLGMAMTGYNTGPTLELDLREQGGLAGLISANNGATYAIAPVLATSLYGWNHSIPFIGIIVLIAGSCLYVWAHPQFRRAEPSAAMGGQASAEARSATAR</sequence>
<dbReference type="AlphaFoldDB" id="A0A5C5U3F1"/>
<feature type="transmembrane region" description="Helical" evidence="5">
    <location>
        <begin position="272"/>
        <end position="293"/>
    </location>
</feature>
<evidence type="ECO:0000313" key="8">
    <source>
        <dbReference type="Proteomes" id="UP000320791"/>
    </source>
</evidence>
<dbReference type="GO" id="GO:0022857">
    <property type="term" value="F:transmembrane transporter activity"/>
    <property type="evidence" value="ECO:0007669"/>
    <property type="project" value="InterPro"/>
</dbReference>
<feature type="transmembrane region" description="Helical" evidence="5">
    <location>
        <begin position="55"/>
        <end position="75"/>
    </location>
</feature>
<organism evidence="7 8">
    <name type="scientific">Corynebacterium canis</name>
    <dbReference type="NCBI Taxonomy" id="679663"/>
    <lineage>
        <taxon>Bacteria</taxon>
        <taxon>Bacillati</taxon>
        <taxon>Actinomycetota</taxon>
        <taxon>Actinomycetes</taxon>
        <taxon>Mycobacteriales</taxon>
        <taxon>Corynebacteriaceae</taxon>
        <taxon>Corynebacterium</taxon>
    </lineage>
</organism>
<feature type="transmembrane region" description="Helical" evidence="5">
    <location>
        <begin position="300"/>
        <end position="318"/>
    </location>
</feature>
<feature type="transmembrane region" description="Helical" evidence="5">
    <location>
        <begin position="387"/>
        <end position="405"/>
    </location>
</feature>
<dbReference type="InterPro" id="IPR011701">
    <property type="entry name" value="MFS"/>
</dbReference>
<comment type="subcellular location">
    <subcellularLocation>
        <location evidence="1">Cell membrane</location>
        <topology evidence="1">Multi-pass membrane protein</topology>
    </subcellularLocation>
</comment>
<dbReference type="EMBL" id="VOHM01000032">
    <property type="protein sequence ID" value="TWT20993.1"/>
    <property type="molecule type" value="Genomic_DNA"/>
</dbReference>
<evidence type="ECO:0000313" key="7">
    <source>
        <dbReference type="EMBL" id="TWT20993.1"/>
    </source>
</evidence>
<dbReference type="SUPFAM" id="SSF103473">
    <property type="entry name" value="MFS general substrate transporter"/>
    <property type="match status" value="1"/>
</dbReference>
<dbReference type="OrthoDB" id="9793283at2"/>
<evidence type="ECO:0000256" key="3">
    <source>
        <dbReference type="ARBA" id="ARBA00022989"/>
    </source>
</evidence>
<feature type="transmembrane region" description="Helical" evidence="5">
    <location>
        <begin position="128"/>
        <end position="148"/>
    </location>
</feature>
<protein>
    <submittedName>
        <fullName evidence="7">MFS transporter</fullName>
    </submittedName>
</protein>
<keyword evidence="3 5" id="KW-1133">Transmembrane helix</keyword>
<dbReference type="Proteomes" id="UP000320791">
    <property type="component" value="Unassembled WGS sequence"/>
</dbReference>
<dbReference type="PANTHER" id="PTHR23546">
    <property type="entry name" value="TRANSPORT PROTEIN"/>
    <property type="match status" value="1"/>
</dbReference>
<gene>
    <name evidence="7" type="ORF">FRX94_11430</name>
</gene>
<accession>A0A5C5U3F1</accession>
<dbReference type="InterPro" id="IPR020846">
    <property type="entry name" value="MFS_dom"/>
</dbReference>